<comment type="caution">
    <text evidence="1">The sequence shown here is derived from an EMBL/GenBank/DDBJ whole genome shotgun (WGS) entry which is preliminary data.</text>
</comment>
<evidence type="ECO:0000313" key="2">
    <source>
        <dbReference type="Proteomes" id="UP001321453"/>
    </source>
</evidence>
<name>A0ABT7S6H0_9CELL</name>
<evidence type="ECO:0000313" key="1">
    <source>
        <dbReference type="EMBL" id="MDM7830647.1"/>
    </source>
</evidence>
<dbReference type="RefSeq" id="WP_289445803.1">
    <property type="nucleotide sequence ID" value="NZ_JAUCGR010000001.1"/>
</dbReference>
<dbReference type="EMBL" id="JAUCGR010000001">
    <property type="protein sequence ID" value="MDM7830647.1"/>
    <property type="molecule type" value="Genomic_DNA"/>
</dbReference>
<dbReference type="Proteomes" id="UP001321453">
    <property type="component" value="Unassembled WGS sequence"/>
</dbReference>
<organism evidence="1 2">
    <name type="scientific">Cellulomonas edaphi</name>
    <dbReference type="NCBI Taxonomy" id="3053468"/>
    <lineage>
        <taxon>Bacteria</taxon>
        <taxon>Bacillati</taxon>
        <taxon>Actinomycetota</taxon>
        <taxon>Actinomycetes</taxon>
        <taxon>Micrococcales</taxon>
        <taxon>Cellulomonadaceae</taxon>
        <taxon>Cellulomonas</taxon>
    </lineage>
</organism>
<reference evidence="1 2" key="1">
    <citation type="submission" date="2023-06" db="EMBL/GenBank/DDBJ databases">
        <title>Cellulomonas sp. MW9 Whole genome sequence.</title>
        <authorList>
            <person name="Park S."/>
        </authorList>
    </citation>
    <scope>NUCLEOTIDE SEQUENCE [LARGE SCALE GENOMIC DNA]</scope>
    <source>
        <strain evidence="1 2">MW9</strain>
    </source>
</reference>
<keyword evidence="2" id="KW-1185">Reference proteome</keyword>
<accession>A0ABT7S6H0</accession>
<proteinExistence type="predicted"/>
<protein>
    <submittedName>
        <fullName evidence="1">Uncharacterized protein</fullName>
    </submittedName>
</protein>
<gene>
    <name evidence="1" type="ORF">QRT05_04830</name>
</gene>
<sequence>MSEVDVWAPLGRAGRIPVRDELSVTDLLTMPRATPYAHRCDLDVAGHRVDLSWHHRELVASLASADGPREIVRATAESGSGPGGIVWEFTVMPALVLGLRVDVQRQRSGLDRWSLAVHGPGGRTWQWRPEGRILADRLDLTRAGEKAAVVTHELRPVPGRSRSDTGPPHVAWQESASLAEVLLPVMWVLDRAYSGLLPKQQRIVQFDFL</sequence>